<dbReference type="InterPro" id="IPR000415">
    <property type="entry name" value="Nitroreductase-like"/>
</dbReference>
<dbReference type="CDD" id="cd02138">
    <property type="entry name" value="TdsD-like"/>
    <property type="match status" value="1"/>
</dbReference>
<dbReference type="Gene3D" id="3.40.109.10">
    <property type="entry name" value="NADH Oxidase"/>
    <property type="match status" value="1"/>
</dbReference>
<dbReference type="KEGG" id="tta:Theth_0169"/>
<dbReference type="InterPro" id="IPR036249">
    <property type="entry name" value="Thioredoxin-like_sf"/>
</dbReference>
<accession>F7YUT2</accession>
<evidence type="ECO:0000313" key="3">
    <source>
        <dbReference type="Proteomes" id="UP000006804"/>
    </source>
</evidence>
<dbReference type="RefSeq" id="WP_013931494.1">
    <property type="nucleotide sequence ID" value="NC_015707.1"/>
</dbReference>
<evidence type="ECO:0000313" key="2">
    <source>
        <dbReference type="EMBL" id="AEH50271.1"/>
    </source>
</evidence>
<reference evidence="2 3" key="1">
    <citation type="submission" date="2010-11" db="EMBL/GenBank/DDBJ databases">
        <title>The complete genome of Thermotoga thermarum DSM 5069.</title>
        <authorList>
            <consortium name="US DOE Joint Genome Institute (JGI-PGF)"/>
            <person name="Lucas S."/>
            <person name="Copeland A."/>
            <person name="Lapidus A."/>
            <person name="Bruce D."/>
            <person name="Goodwin L."/>
            <person name="Pitluck S."/>
            <person name="Kyrpides N."/>
            <person name="Mavromatis K."/>
            <person name="Ivanova N."/>
            <person name="Zeytun A."/>
            <person name="Brettin T."/>
            <person name="Detter J.C."/>
            <person name="Tapia R."/>
            <person name="Han C."/>
            <person name="Land M."/>
            <person name="Hauser L."/>
            <person name="Markowitz V."/>
            <person name="Cheng J.-F."/>
            <person name="Hugenholtz P."/>
            <person name="Woyke T."/>
            <person name="Wu D."/>
            <person name="Spring S."/>
            <person name="Schroeder M."/>
            <person name="Brambilla E."/>
            <person name="Klenk H.-P."/>
            <person name="Eisen J.A."/>
        </authorList>
    </citation>
    <scope>NUCLEOTIDE SEQUENCE [LARGE SCALE GENOMIC DNA]</scope>
    <source>
        <strain evidence="2 3">DSM 5069</strain>
    </source>
</reference>
<dbReference type="eggNOG" id="COG0778">
    <property type="taxonomic scope" value="Bacteria"/>
</dbReference>
<proteinExistence type="predicted"/>
<keyword evidence="3" id="KW-1185">Reference proteome</keyword>
<feature type="domain" description="Thioredoxin" evidence="1">
    <location>
        <begin position="1"/>
        <end position="140"/>
    </location>
</feature>
<dbReference type="Gene3D" id="3.40.30.10">
    <property type="entry name" value="Glutaredoxin"/>
    <property type="match status" value="1"/>
</dbReference>
<sequence>MKTIPEFVLKDAYGKEFSYKNLFGDYWVIYFYPKAGTPGCSMEAIDFTSHIEEFEGKVVGISPDKQPALCRFIDSRKLKVILLSDPDKAVAGKFGVVENGKIVRSTFIVDPLGRIRKSWLKVKVPGHVKEVLEEFKRIKQEDKQISPDILARRAYRGLRSDPIPKEDLIRLIEAAHLAPSCFNNQPWRYIIVTDKQTLEKLWESLTSGNYWMKNAPAMIVVYTKEDFDCKLSDNRNYALFDTGLSVGFLMVQATRMNLVAHPVAGYDPLKVKEIFGIDGIVITLIAVGKRGNFDSLNEKHLEREFGERQREPFEKILKIF</sequence>
<name>F7YUT2_9THEM</name>
<dbReference type="AlphaFoldDB" id="F7YUT2"/>
<organism evidence="2 3">
    <name type="scientific">Pseudothermotoga thermarum DSM 5069</name>
    <dbReference type="NCBI Taxonomy" id="688269"/>
    <lineage>
        <taxon>Bacteria</taxon>
        <taxon>Thermotogati</taxon>
        <taxon>Thermotogota</taxon>
        <taxon>Thermotogae</taxon>
        <taxon>Thermotogales</taxon>
        <taxon>Thermotogaceae</taxon>
        <taxon>Pseudothermotoga</taxon>
    </lineage>
</organism>
<dbReference type="eggNOG" id="COG1225">
    <property type="taxonomic scope" value="Bacteria"/>
</dbReference>
<dbReference type="Pfam" id="PF00578">
    <property type="entry name" value="AhpC-TSA"/>
    <property type="match status" value="1"/>
</dbReference>
<dbReference type="OrthoDB" id="9812811at2"/>
<dbReference type="InterPro" id="IPR029479">
    <property type="entry name" value="Nitroreductase"/>
</dbReference>
<dbReference type="HOGENOM" id="CLU_841319_0_0_0"/>
<protein>
    <submittedName>
        <fullName evidence="2">Alkyl hydroperoxide reductase/ Thiol specific antioxidant/ Mal allergen</fullName>
    </submittedName>
</protein>
<dbReference type="PANTHER" id="PTHR23026">
    <property type="entry name" value="NADPH NITROREDUCTASE"/>
    <property type="match status" value="1"/>
</dbReference>
<dbReference type="PANTHER" id="PTHR23026:SF100">
    <property type="entry name" value="NITROREDUCTASE"/>
    <property type="match status" value="1"/>
</dbReference>
<dbReference type="Proteomes" id="UP000006804">
    <property type="component" value="Chromosome"/>
</dbReference>
<dbReference type="GO" id="GO:0016209">
    <property type="term" value="F:antioxidant activity"/>
    <property type="evidence" value="ECO:0007669"/>
    <property type="project" value="InterPro"/>
</dbReference>
<dbReference type="InterPro" id="IPR000866">
    <property type="entry name" value="AhpC/TSA"/>
</dbReference>
<dbReference type="InterPro" id="IPR050627">
    <property type="entry name" value="Nitroreductase/BluB"/>
</dbReference>
<dbReference type="CDD" id="cd03017">
    <property type="entry name" value="PRX_BCP"/>
    <property type="match status" value="1"/>
</dbReference>
<evidence type="ECO:0000259" key="1">
    <source>
        <dbReference type="PROSITE" id="PS51352"/>
    </source>
</evidence>
<dbReference type="InterPro" id="IPR013766">
    <property type="entry name" value="Thioredoxin_domain"/>
</dbReference>
<dbReference type="PATRIC" id="fig|688269.3.peg.173"/>
<dbReference type="Pfam" id="PF00881">
    <property type="entry name" value="Nitroreductase"/>
    <property type="match status" value="2"/>
</dbReference>
<dbReference type="STRING" id="688269.Theth_0169"/>
<dbReference type="SUPFAM" id="SSF55469">
    <property type="entry name" value="FMN-dependent nitroreductase-like"/>
    <property type="match status" value="1"/>
</dbReference>
<dbReference type="GO" id="GO:0016491">
    <property type="term" value="F:oxidoreductase activity"/>
    <property type="evidence" value="ECO:0007669"/>
    <property type="project" value="InterPro"/>
</dbReference>
<dbReference type="SUPFAM" id="SSF52833">
    <property type="entry name" value="Thioredoxin-like"/>
    <property type="match status" value="1"/>
</dbReference>
<gene>
    <name evidence="2" type="ORF">Theth_0169</name>
</gene>
<dbReference type="EMBL" id="CP002351">
    <property type="protein sequence ID" value="AEH50271.1"/>
    <property type="molecule type" value="Genomic_DNA"/>
</dbReference>
<dbReference type="PROSITE" id="PS51352">
    <property type="entry name" value="THIOREDOXIN_2"/>
    <property type="match status" value="1"/>
</dbReference>